<name>A0A7R7ZIQ7_ASPCH</name>
<dbReference type="GeneID" id="66978274"/>
<dbReference type="Gene3D" id="3.40.30.10">
    <property type="entry name" value="Glutaredoxin"/>
    <property type="match status" value="1"/>
</dbReference>
<dbReference type="EMBL" id="AP024416">
    <property type="protein sequence ID" value="BCR83915.1"/>
    <property type="molecule type" value="Genomic_DNA"/>
</dbReference>
<gene>
    <name evidence="2" type="ORF">ACHE_11317S</name>
</gene>
<feature type="domain" description="Glutathione S-transferase UstS-like C-terminal" evidence="1">
    <location>
        <begin position="138"/>
        <end position="222"/>
    </location>
</feature>
<accession>A0A7R7ZIQ7</accession>
<evidence type="ECO:0000313" key="3">
    <source>
        <dbReference type="Proteomes" id="UP000637239"/>
    </source>
</evidence>
<dbReference type="Pfam" id="PF22041">
    <property type="entry name" value="GST_C_7"/>
    <property type="match status" value="1"/>
</dbReference>
<keyword evidence="3" id="KW-1185">Reference proteome</keyword>
<evidence type="ECO:0000313" key="2">
    <source>
        <dbReference type="EMBL" id="BCR83915.1"/>
    </source>
</evidence>
<evidence type="ECO:0000259" key="1">
    <source>
        <dbReference type="Pfam" id="PF22041"/>
    </source>
</evidence>
<dbReference type="KEGG" id="ache:ACHE_11317S"/>
<dbReference type="Gene3D" id="1.20.1050.10">
    <property type="match status" value="1"/>
</dbReference>
<sequence>MDTSEPIPFYDIASGHPATCFALNPWKTRRPQKTRRTPEPHPQIGQLFYPLPVIHNLSTGDIVGDSLEIAQYLDKTYPDGPSLFPHGSMVSYNAKGLNALVDTLLTQHVVLFIHGMPSNPATAKASKATFCERAGVDDWEKLTVRGEERVKVLNSFKQALGSLAGLYKKNMEGPFLEGATPWYADLIVGAWLAFAKATSKEWEDIQTWHDGIFGKLHQALENHAEVN</sequence>
<reference evidence="2" key="1">
    <citation type="submission" date="2021-01" db="EMBL/GenBank/DDBJ databases">
        <authorList>
            <consortium name="Aspergillus chevalieri M1 genome sequencing consortium"/>
            <person name="Kazuki M."/>
            <person name="Futagami T."/>
        </authorList>
    </citation>
    <scope>NUCLEOTIDE SEQUENCE</scope>
    <source>
        <strain evidence="2">M1</strain>
    </source>
</reference>
<dbReference type="InterPro" id="IPR054416">
    <property type="entry name" value="GST_UstS-like_C"/>
</dbReference>
<reference evidence="2" key="2">
    <citation type="submission" date="2021-02" db="EMBL/GenBank/DDBJ databases">
        <title>Aspergillus chevalieri M1 genome sequence.</title>
        <authorList>
            <person name="Kadooka C."/>
            <person name="Mori K."/>
            <person name="Futagami T."/>
        </authorList>
    </citation>
    <scope>NUCLEOTIDE SEQUENCE</scope>
    <source>
        <strain evidence="2">M1</strain>
    </source>
</reference>
<dbReference type="AlphaFoldDB" id="A0A7R7ZIQ7"/>
<proteinExistence type="predicted"/>
<protein>
    <recommendedName>
        <fullName evidence="1">Glutathione S-transferase UstS-like C-terminal domain-containing protein</fullName>
    </recommendedName>
</protein>
<organism evidence="2 3">
    <name type="scientific">Aspergillus chevalieri</name>
    <name type="common">Eurotium chevalieri</name>
    <dbReference type="NCBI Taxonomy" id="182096"/>
    <lineage>
        <taxon>Eukaryota</taxon>
        <taxon>Fungi</taxon>
        <taxon>Dikarya</taxon>
        <taxon>Ascomycota</taxon>
        <taxon>Pezizomycotina</taxon>
        <taxon>Eurotiomycetes</taxon>
        <taxon>Eurotiomycetidae</taxon>
        <taxon>Eurotiales</taxon>
        <taxon>Aspergillaceae</taxon>
        <taxon>Aspergillus</taxon>
        <taxon>Aspergillus subgen. Aspergillus</taxon>
    </lineage>
</organism>
<dbReference type="Proteomes" id="UP000637239">
    <property type="component" value="Chromosome 1"/>
</dbReference>
<dbReference type="RefSeq" id="XP_043132437.1">
    <property type="nucleotide sequence ID" value="XM_043275873.1"/>
</dbReference>